<dbReference type="Pfam" id="PF03105">
    <property type="entry name" value="SPX"/>
    <property type="match status" value="1"/>
</dbReference>
<evidence type="ECO:0000256" key="4">
    <source>
        <dbReference type="ARBA" id="ARBA00022989"/>
    </source>
</evidence>
<keyword evidence="5 7" id="KW-0472">Membrane</keyword>
<evidence type="ECO:0000256" key="2">
    <source>
        <dbReference type="ARBA" id="ARBA00008335"/>
    </source>
</evidence>
<gene>
    <name evidence="9" type="ORF">COCSUDRAFT_64990</name>
</gene>
<feature type="transmembrane region" description="Helical" evidence="7">
    <location>
        <begin position="354"/>
        <end position="379"/>
    </location>
</feature>
<keyword evidence="4 7" id="KW-1133">Transmembrane helix</keyword>
<dbReference type="PANTHER" id="PTHR23510:SF64">
    <property type="entry name" value="INNER MEMBRANE TRANSPORT PROTEIN YAJR"/>
    <property type="match status" value="1"/>
</dbReference>
<dbReference type="InterPro" id="IPR051068">
    <property type="entry name" value="MFS_Domain-Containing_Protein"/>
</dbReference>
<feature type="transmembrane region" description="Helical" evidence="7">
    <location>
        <begin position="655"/>
        <end position="678"/>
    </location>
</feature>
<dbReference type="CDD" id="cd14479">
    <property type="entry name" value="SPX-MFS_plant"/>
    <property type="match status" value="1"/>
</dbReference>
<evidence type="ECO:0000256" key="1">
    <source>
        <dbReference type="ARBA" id="ARBA00004141"/>
    </source>
</evidence>
<dbReference type="PROSITE" id="PS51382">
    <property type="entry name" value="SPX"/>
    <property type="match status" value="1"/>
</dbReference>
<dbReference type="SUPFAM" id="SSF103473">
    <property type="entry name" value="MFS general substrate transporter"/>
    <property type="match status" value="1"/>
</dbReference>
<feature type="transmembrane region" description="Helical" evidence="7">
    <location>
        <begin position="556"/>
        <end position="576"/>
    </location>
</feature>
<dbReference type="OrthoDB" id="5588846at2759"/>
<evidence type="ECO:0000259" key="8">
    <source>
        <dbReference type="PROSITE" id="PS51382"/>
    </source>
</evidence>
<dbReference type="InterPro" id="IPR004331">
    <property type="entry name" value="SPX_dom"/>
</dbReference>
<protein>
    <submittedName>
        <fullName evidence="9">MFS general substrate transporter</fullName>
    </submittedName>
</protein>
<evidence type="ECO:0000313" key="9">
    <source>
        <dbReference type="EMBL" id="EIE26112.1"/>
    </source>
</evidence>
<dbReference type="KEGG" id="csl:COCSUDRAFT_64990"/>
<feature type="compositionally biased region" description="Acidic residues" evidence="6">
    <location>
        <begin position="464"/>
        <end position="476"/>
    </location>
</feature>
<feature type="domain" description="SPX" evidence="8">
    <location>
        <begin position="1"/>
        <end position="126"/>
    </location>
</feature>
<dbReference type="eggNOG" id="KOG2325">
    <property type="taxonomic scope" value="Eukaryota"/>
</dbReference>
<evidence type="ECO:0000256" key="5">
    <source>
        <dbReference type="ARBA" id="ARBA00023136"/>
    </source>
</evidence>
<dbReference type="AlphaFoldDB" id="I0Z643"/>
<keyword evidence="3 7" id="KW-0812">Transmembrane</keyword>
<feature type="transmembrane region" description="Helical" evidence="7">
    <location>
        <begin position="258"/>
        <end position="277"/>
    </location>
</feature>
<evidence type="ECO:0000256" key="6">
    <source>
        <dbReference type="SAM" id="MobiDB-lite"/>
    </source>
</evidence>
<comment type="caution">
    <text evidence="9">The sequence shown here is derived from an EMBL/GenBank/DDBJ whole genome shotgun (WGS) entry which is preliminary data.</text>
</comment>
<dbReference type="GeneID" id="17044116"/>
<comment type="similarity">
    <text evidence="2">Belongs to the major facilitator superfamily.</text>
</comment>
<name>I0Z643_COCSC</name>
<comment type="subcellular location">
    <subcellularLocation>
        <location evidence="1">Membrane</location>
        <topology evidence="1">Multi-pass membrane protein</topology>
    </subcellularLocation>
</comment>
<feature type="transmembrane region" description="Helical" evidence="7">
    <location>
        <begin position="582"/>
        <end position="606"/>
    </location>
</feature>
<evidence type="ECO:0000256" key="3">
    <source>
        <dbReference type="ARBA" id="ARBA00022692"/>
    </source>
</evidence>
<keyword evidence="10" id="KW-1185">Reference proteome</keyword>
<organism evidence="9 10">
    <name type="scientific">Coccomyxa subellipsoidea (strain C-169)</name>
    <name type="common">Green microalga</name>
    <dbReference type="NCBI Taxonomy" id="574566"/>
    <lineage>
        <taxon>Eukaryota</taxon>
        <taxon>Viridiplantae</taxon>
        <taxon>Chlorophyta</taxon>
        <taxon>core chlorophytes</taxon>
        <taxon>Trebouxiophyceae</taxon>
        <taxon>Trebouxiophyceae incertae sedis</taxon>
        <taxon>Coccomyxaceae</taxon>
        <taxon>Coccomyxa</taxon>
        <taxon>Coccomyxa subellipsoidea</taxon>
    </lineage>
</organism>
<dbReference type="RefSeq" id="XP_005650656.1">
    <property type="nucleotide sequence ID" value="XM_005650599.1"/>
</dbReference>
<sequence>MRFGAKLKEEAKPEWSSQYIDYDLLKRKIGELRALSEDPKAGEVLTFYKEQLAKMRSRLAAANIGAPALARTVSGDLDVDLEDLSNLAGEVTDLLSYVSLNLTAVRKILKKMAKHIKPEAPTPGYMSLDIRHPHNPGYRLVQGTFLPTTVAADLDAMASHDELTEAAKAIRERMSALKAQSDTEPLSLSEAGRRGSLRRSLSISAAERHMADFNRIELEEAEALAKRNAGLVHAITYQEAIAGIFQPPPPDEQATSDLAGLTLNCLVAGLYMASYMLMIPTAAEFCRHIGVSPGMVGIIAGASDFASMFATPGYSIWTNYNFRWPILAGAVTCLVSNIMYLLSYDARSLSLLVASRFVMGFAFVCASATGMALGPLLALLLARAPSVKAGPLTFDRITLAAWIMVAAWLAFIVAWAALFKDPLEEQRRRAQLVEATEPDLEQPLLQDSVQSAVRPVEPIKEASEEASTEEAGDEEPGQSAFSWWDASMQATLAAVLCLWALKLVQQGYVDGLSIFTGPLYGWSGSENGLLLAVLGIASIPLSFMVGVLSPHVSDRALTASALLATLVGATLCTRAGNARDPAAYFGGGAILYMGSLILEGASMCLLSKVLPGRLTRGIFNAGLLTTEAGTLGRFSGNIVMSVVARLTGVDSRQELLRFGLTLYGIFSALLLLIGFYMLTVWRKLAT</sequence>
<dbReference type="PANTHER" id="PTHR23510">
    <property type="entry name" value="INNER MEMBRANE TRANSPORT PROTEIN YAJR"/>
    <property type="match status" value="1"/>
</dbReference>
<feature type="transmembrane region" description="Helical" evidence="7">
    <location>
        <begin position="529"/>
        <end position="549"/>
    </location>
</feature>
<feature type="region of interest" description="Disordered" evidence="6">
    <location>
        <begin position="459"/>
        <end position="478"/>
    </location>
</feature>
<dbReference type="Proteomes" id="UP000007264">
    <property type="component" value="Unassembled WGS sequence"/>
</dbReference>
<dbReference type="EMBL" id="AGSI01000003">
    <property type="protein sequence ID" value="EIE26112.1"/>
    <property type="molecule type" value="Genomic_DNA"/>
</dbReference>
<proteinExistence type="inferred from homology"/>
<dbReference type="GO" id="GO:0016020">
    <property type="term" value="C:membrane"/>
    <property type="evidence" value="ECO:0007669"/>
    <property type="project" value="UniProtKB-SubCell"/>
</dbReference>
<feature type="transmembrane region" description="Helical" evidence="7">
    <location>
        <begin position="399"/>
        <end position="419"/>
    </location>
</feature>
<evidence type="ECO:0000256" key="7">
    <source>
        <dbReference type="SAM" id="Phobius"/>
    </source>
</evidence>
<dbReference type="InterPro" id="IPR036259">
    <property type="entry name" value="MFS_trans_sf"/>
</dbReference>
<dbReference type="Gene3D" id="1.20.1250.20">
    <property type="entry name" value="MFS general substrate transporter like domains"/>
    <property type="match status" value="1"/>
</dbReference>
<feature type="transmembrane region" description="Helical" evidence="7">
    <location>
        <begin position="490"/>
        <end position="509"/>
    </location>
</feature>
<accession>I0Z643</accession>
<evidence type="ECO:0000313" key="10">
    <source>
        <dbReference type="Proteomes" id="UP000007264"/>
    </source>
</evidence>
<feature type="transmembrane region" description="Helical" evidence="7">
    <location>
        <begin position="289"/>
        <end position="310"/>
    </location>
</feature>
<reference evidence="9 10" key="1">
    <citation type="journal article" date="2012" name="Genome Biol.">
        <title>The genome of the polar eukaryotic microalga coccomyxa subellipsoidea reveals traits of cold adaptation.</title>
        <authorList>
            <person name="Blanc G."/>
            <person name="Agarkova I."/>
            <person name="Grimwood J."/>
            <person name="Kuo A."/>
            <person name="Brueggeman A."/>
            <person name="Dunigan D."/>
            <person name="Gurnon J."/>
            <person name="Ladunga I."/>
            <person name="Lindquist E."/>
            <person name="Lucas S."/>
            <person name="Pangilinan J."/>
            <person name="Proschold T."/>
            <person name="Salamov A."/>
            <person name="Schmutz J."/>
            <person name="Weeks D."/>
            <person name="Yamada T."/>
            <person name="Claverie J.M."/>
            <person name="Grigoriev I."/>
            <person name="Van Etten J."/>
            <person name="Lomsadze A."/>
            <person name="Borodovsky M."/>
        </authorList>
    </citation>
    <scope>NUCLEOTIDE SEQUENCE [LARGE SCALE GENOMIC DNA]</scope>
    <source>
        <strain evidence="9 10">C-169</strain>
    </source>
</reference>
<feature type="transmembrane region" description="Helical" evidence="7">
    <location>
        <begin position="322"/>
        <end position="342"/>
    </location>
</feature>
<dbReference type="InterPro" id="IPR045264">
    <property type="entry name" value="SPXM_SPX_plant"/>
</dbReference>